<dbReference type="EC" id="1.1.1.47" evidence="3"/>
<protein>
    <recommendedName>
        <fullName evidence="3">glucose 1-dehydrogenase [NAD(P)(+)]</fullName>
        <ecNumber evidence="3">1.1.1.47</ecNumber>
    </recommendedName>
</protein>
<organism evidence="6 7">
    <name type="scientific">Priestia koreensis</name>
    <dbReference type="NCBI Taxonomy" id="284581"/>
    <lineage>
        <taxon>Bacteria</taxon>
        <taxon>Bacillati</taxon>
        <taxon>Bacillota</taxon>
        <taxon>Bacilli</taxon>
        <taxon>Bacillales</taxon>
        <taxon>Bacillaceae</taxon>
        <taxon>Priestia</taxon>
    </lineage>
</organism>
<comment type="catalytic activity">
    <reaction evidence="4">
        <text>D-glucose + NADP(+) = D-glucono-1,5-lactone + NADPH + H(+)</text>
        <dbReference type="Rhea" id="RHEA:14405"/>
        <dbReference type="ChEBI" id="CHEBI:4167"/>
        <dbReference type="ChEBI" id="CHEBI:15378"/>
        <dbReference type="ChEBI" id="CHEBI:16217"/>
        <dbReference type="ChEBI" id="CHEBI:57783"/>
        <dbReference type="ChEBI" id="CHEBI:58349"/>
        <dbReference type="EC" id="1.1.1.47"/>
    </reaction>
</comment>
<proteinExistence type="inferred from homology"/>
<dbReference type="AlphaFoldDB" id="A0A0M0L510"/>
<dbReference type="SUPFAM" id="SSF51735">
    <property type="entry name" value="NAD(P)-binding Rossmann-fold domains"/>
    <property type="match status" value="1"/>
</dbReference>
<keyword evidence="2" id="KW-0560">Oxidoreductase</keyword>
<evidence type="ECO:0000256" key="5">
    <source>
        <dbReference type="ARBA" id="ARBA00048831"/>
    </source>
</evidence>
<gene>
    <name evidence="6" type="ORF">AMD01_09675</name>
</gene>
<dbReference type="OrthoDB" id="9803333at2"/>
<dbReference type="PRINTS" id="PR00081">
    <property type="entry name" value="GDHRDH"/>
</dbReference>
<dbReference type="InterPro" id="IPR002347">
    <property type="entry name" value="SDR_fam"/>
</dbReference>
<dbReference type="PROSITE" id="PS00061">
    <property type="entry name" value="ADH_SHORT"/>
    <property type="match status" value="1"/>
</dbReference>
<comment type="similarity">
    <text evidence="1">Belongs to the short-chain dehydrogenases/reductases (SDR) family.</text>
</comment>
<dbReference type="InterPro" id="IPR020904">
    <property type="entry name" value="Sc_DH/Rdtase_CS"/>
</dbReference>
<evidence type="ECO:0000256" key="4">
    <source>
        <dbReference type="ARBA" id="ARBA00047555"/>
    </source>
</evidence>
<dbReference type="PANTHER" id="PTHR48107:SF7">
    <property type="entry name" value="RE15974P"/>
    <property type="match status" value="1"/>
</dbReference>
<comment type="catalytic activity">
    <reaction evidence="5">
        <text>D-glucose + NAD(+) = D-glucono-1,5-lactone + NADH + H(+)</text>
        <dbReference type="Rhea" id="RHEA:14293"/>
        <dbReference type="ChEBI" id="CHEBI:4167"/>
        <dbReference type="ChEBI" id="CHEBI:15378"/>
        <dbReference type="ChEBI" id="CHEBI:16217"/>
        <dbReference type="ChEBI" id="CHEBI:57540"/>
        <dbReference type="ChEBI" id="CHEBI:57945"/>
        <dbReference type="EC" id="1.1.1.47"/>
    </reaction>
</comment>
<name>A0A0M0L510_9BACI</name>
<dbReference type="PATRIC" id="fig|284581.3.peg.2010"/>
<dbReference type="InterPro" id="IPR036291">
    <property type="entry name" value="NAD(P)-bd_dom_sf"/>
</dbReference>
<evidence type="ECO:0000256" key="1">
    <source>
        <dbReference type="ARBA" id="ARBA00006484"/>
    </source>
</evidence>
<accession>A0A0M0L510</accession>
<dbReference type="NCBIfam" id="NF009389">
    <property type="entry name" value="PRK12748.1"/>
    <property type="match status" value="1"/>
</dbReference>
<dbReference type="Proteomes" id="UP000037558">
    <property type="component" value="Unassembled WGS sequence"/>
</dbReference>
<dbReference type="STRING" id="284581.AMD01_09675"/>
<evidence type="ECO:0000256" key="2">
    <source>
        <dbReference type="ARBA" id="ARBA00023002"/>
    </source>
</evidence>
<dbReference type="RefSeq" id="WP_053401196.1">
    <property type="nucleotide sequence ID" value="NZ_LILC01000013.1"/>
</dbReference>
<keyword evidence="7" id="KW-1185">Reference proteome</keyword>
<dbReference type="EMBL" id="LILC01000013">
    <property type="protein sequence ID" value="KOO46129.1"/>
    <property type="molecule type" value="Genomic_DNA"/>
</dbReference>
<sequence length="257" mass="28044">MNHLSKIAIVTGASRPNGIGAALCRELARKGIHIFFTYLPHYDVQTGYEDVQHDWAEIFTKELSQYGIRVGSMEIDLSTTNAPTLLLDEVEHTLGTPNILINNATHCEEVSYKELTTDIIAKHCAVNITGPTVLSAEFAKRIETVGFGRIVNFVSGQDKSPELGNLAYVTTKGAISAFTKTLALELAPYHITVNAVDPGPTDSGWMTQEIKNFLQPKFPTGRIGTPDDAARLVGFLVSDDARWITGQIIHSDGGFID</sequence>
<evidence type="ECO:0000256" key="3">
    <source>
        <dbReference type="ARBA" id="ARBA00024389"/>
    </source>
</evidence>
<dbReference type="PRINTS" id="PR00080">
    <property type="entry name" value="SDRFAMILY"/>
</dbReference>
<dbReference type="PANTHER" id="PTHR48107">
    <property type="entry name" value="NADPH-DEPENDENT ALDEHYDE REDUCTASE-LIKE PROTEIN, CHLOROPLASTIC-RELATED"/>
    <property type="match status" value="1"/>
</dbReference>
<evidence type="ECO:0000313" key="6">
    <source>
        <dbReference type="EMBL" id="KOO46129.1"/>
    </source>
</evidence>
<dbReference type="CDD" id="cd05233">
    <property type="entry name" value="SDR_c"/>
    <property type="match status" value="1"/>
</dbReference>
<dbReference type="GO" id="GO:0047936">
    <property type="term" value="F:glucose 1-dehydrogenase [NAD(P)+] activity"/>
    <property type="evidence" value="ECO:0007669"/>
    <property type="project" value="UniProtKB-EC"/>
</dbReference>
<dbReference type="Pfam" id="PF13561">
    <property type="entry name" value="adh_short_C2"/>
    <property type="match status" value="1"/>
</dbReference>
<evidence type="ECO:0000313" key="7">
    <source>
        <dbReference type="Proteomes" id="UP000037558"/>
    </source>
</evidence>
<reference evidence="7" key="1">
    <citation type="submission" date="2015-08" db="EMBL/GenBank/DDBJ databases">
        <title>Fjat-14210 dsm16467.</title>
        <authorList>
            <person name="Liu B."/>
            <person name="Wang J."/>
            <person name="Zhu Y."/>
            <person name="Liu G."/>
            <person name="Chen Q."/>
            <person name="Chen Z."/>
            <person name="Lan J."/>
            <person name="Che J."/>
            <person name="Ge C."/>
            <person name="Shi H."/>
            <person name="Pan Z."/>
            <person name="Liu X."/>
        </authorList>
    </citation>
    <scope>NUCLEOTIDE SEQUENCE [LARGE SCALE GENOMIC DNA]</scope>
    <source>
        <strain evidence="7">DSM 16467</strain>
    </source>
</reference>
<comment type="caution">
    <text evidence="6">The sequence shown here is derived from an EMBL/GenBank/DDBJ whole genome shotgun (WGS) entry which is preliminary data.</text>
</comment>
<dbReference type="Gene3D" id="3.40.50.720">
    <property type="entry name" value="NAD(P)-binding Rossmann-like Domain"/>
    <property type="match status" value="1"/>
</dbReference>